<organism evidence="1">
    <name type="scientific">freshwater metagenome</name>
    <dbReference type="NCBI Taxonomy" id="449393"/>
    <lineage>
        <taxon>unclassified sequences</taxon>
        <taxon>metagenomes</taxon>
        <taxon>ecological metagenomes</taxon>
    </lineage>
</organism>
<reference evidence="1" key="1">
    <citation type="submission" date="2020-05" db="EMBL/GenBank/DDBJ databases">
        <authorList>
            <person name="Chiriac C."/>
            <person name="Salcher M."/>
            <person name="Ghai R."/>
            <person name="Kavagutti S V."/>
        </authorList>
    </citation>
    <scope>NUCLEOTIDE SEQUENCE</scope>
</reference>
<dbReference type="AlphaFoldDB" id="A0A6J7DCE3"/>
<accession>A0A6J7DCE3</accession>
<evidence type="ECO:0000313" key="1">
    <source>
        <dbReference type="EMBL" id="CAB4868166.1"/>
    </source>
</evidence>
<protein>
    <submittedName>
        <fullName evidence="1">Unannotated protein</fullName>
    </submittedName>
</protein>
<dbReference type="EMBL" id="CAFBLV010000073">
    <property type="protein sequence ID" value="CAB4868166.1"/>
    <property type="molecule type" value="Genomic_DNA"/>
</dbReference>
<sequence length="34" mass="3687">MSEEVVAEEVEVVEAVEANEEVIAEVVTEEIPEG</sequence>
<gene>
    <name evidence="1" type="ORF">UFOPK3425_00493</name>
</gene>
<name>A0A6J7DCE3_9ZZZZ</name>
<proteinExistence type="predicted"/>